<dbReference type="InterPro" id="IPR031100">
    <property type="entry name" value="LOG_fam"/>
</dbReference>
<name>A0A8J7VVT0_9GAMM</name>
<evidence type="ECO:0000313" key="8">
    <source>
        <dbReference type="Proteomes" id="UP000675747"/>
    </source>
</evidence>
<dbReference type="GO" id="GO:0008714">
    <property type="term" value="F:AMP nucleosidase activity"/>
    <property type="evidence" value="ECO:0007669"/>
    <property type="project" value="UniProtKB-EC"/>
</dbReference>
<feature type="domain" description="Pyrimidine/purine nucleotide 5'-monophosphate nucleosidase N-terminal" evidence="5">
    <location>
        <begin position="14"/>
        <end position="120"/>
    </location>
</feature>
<sequence>MTVNASGLPTVSTRVYPRGGLDVLSRHEVARLRDVSSGGLHELLRRCALAVLTSGSQSDDPRAAQELYPDFDIEVQQQERGIKLMLENAPAMAFVDGRVIEGVAELLFAVVRDIAYTSSEVEDSGRFDLSDSEGITSAVFEILRNARILVAHQDPNLVVCWGGHSINREEYEYTKSVGYQLGLRGLDIATGCGPGAMKGPMKGANIAHAKQRRVNNRYIGITEPGIIAAESPNPIVNELVILPDIEKRLETFVRVGHGIIVFPGGVGTAEEILYLLGILLHPNNAELPFPLVFTGPRSAAPYFEQIDRFLRLTLGDAATSRYRIIIADPAEVAREMVQGVRRVRQHRLETRDAFFFNWTLHIPFEFQQPFAPTHEAMRALDLHRERPVHLLAADLRRAFSGIVAGNVKEDGMRRIEQYGPFEIHGDHEFMQHLDALLRAFVEQRRMKIAGDYRPCYRVVA</sequence>
<dbReference type="NCBIfam" id="NF038390">
    <property type="entry name" value="Nsidase_PpnN"/>
    <property type="match status" value="1"/>
</dbReference>
<dbReference type="InterPro" id="IPR027820">
    <property type="entry name" value="PpnN_N"/>
</dbReference>
<keyword evidence="8" id="KW-1185">Reference proteome</keyword>
<gene>
    <name evidence="7" type="ORF">KB893_005915</name>
    <name evidence="6" type="ORF">KB893_16905</name>
</gene>
<dbReference type="Pfam" id="PF11892">
    <property type="entry name" value="PpnN_C"/>
    <property type="match status" value="1"/>
</dbReference>
<reference evidence="7 8" key="1">
    <citation type="journal article" date="2021" name="Microbiol. Resour. Announc.">
        <title>Draft Genome Sequence of Coralloluteibacterium stylophorae LMG 29479T.</title>
        <authorList>
            <person name="Karlyshev A.V."/>
            <person name="Kudryashova E.B."/>
            <person name="Ariskina E.V."/>
            <person name="Conroy A.P."/>
            <person name="Abidueva E.Y."/>
        </authorList>
    </citation>
    <scope>NUCLEOTIDE SEQUENCE [LARGE SCALE GENOMIC DNA]</scope>
    <source>
        <strain evidence="7 8">LMG 29479</strain>
    </source>
</reference>
<evidence type="ECO:0000259" key="4">
    <source>
        <dbReference type="Pfam" id="PF11892"/>
    </source>
</evidence>
<dbReference type="InterPro" id="IPR037153">
    <property type="entry name" value="PpnN-like_sf"/>
</dbReference>
<dbReference type="EMBL" id="JAGQFT020000003">
    <property type="protein sequence ID" value="MBS7456666.1"/>
    <property type="molecule type" value="Genomic_DNA"/>
</dbReference>
<dbReference type="GO" id="GO:0005829">
    <property type="term" value="C:cytosol"/>
    <property type="evidence" value="ECO:0007669"/>
    <property type="project" value="TreeGrafter"/>
</dbReference>
<dbReference type="InterPro" id="IPR021826">
    <property type="entry name" value="PpnN_C"/>
</dbReference>
<evidence type="ECO:0000313" key="7">
    <source>
        <dbReference type="EMBL" id="MBS7456666.1"/>
    </source>
</evidence>
<dbReference type="InterPro" id="IPR052341">
    <property type="entry name" value="LOG_family_nucleotidases"/>
</dbReference>
<dbReference type="Gene3D" id="3.30.1850.10">
    <property type="entry name" value="MoCo carrier protein-like"/>
    <property type="match status" value="1"/>
</dbReference>
<dbReference type="PANTHER" id="PTHR43393:SF1">
    <property type="entry name" value="PYRIMIDINE_PURINE NUCLEOTIDE 5'-MONOPHOSPHATE NUCLEOSIDASE"/>
    <property type="match status" value="1"/>
</dbReference>
<dbReference type="Pfam" id="PF03641">
    <property type="entry name" value="Lysine_decarbox"/>
    <property type="match status" value="1"/>
</dbReference>
<feature type="domain" description="Pyrimidine/purine nucleotide 5'-monophosphate nucleosidase C-terminal" evidence="4">
    <location>
        <begin position="341"/>
        <end position="459"/>
    </location>
</feature>
<evidence type="ECO:0000259" key="5">
    <source>
        <dbReference type="Pfam" id="PF14793"/>
    </source>
</evidence>
<dbReference type="RefSeq" id="WP_211928024.1">
    <property type="nucleotide sequence ID" value="NZ_JAGQFT020000003.1"/>
</dbReference>
<organism evidence="6">
    <name type="scientific">Coralloluteibacterium stylophorae</name>
    <dbReference type="NCBI Taxonomy" id="1776034"/>
    <lineage>
        <taxon>Bacteria</taxon>
        <taxon>Pseudomonadati</taxon>
        <taxon>Pseudomonadota</taxon>
        <taxon>Gammaproteobacteria</taxon>
        <taxon>Lysobacterales</taxon>
        <taxon>Lysobacteraceae</taxon>
        <taxon>Coralloluteibacterium</taxon>
    </lineage>
</organism>
<reference evidence="6" key="2">
    <citation type="submission" date="2021-04" db="EMBL/GenBank/DDBJ databases">
        <authorList>
            <person name="Karlyshev A.V."/>
        </authorList>
    </citation>
    <scope>NUCLEOTIDE SEQUENCE</scope>
    <source>
        <strain evidence="6">LMG 29479</strain>
    </source>
</reference>
<evidence type="ECO:0000256" key="3">
    <source>
        <dbReference type="ARBA" id="ARBA00031983"/>
    </source>
</evidence>
<comment type="caution">
    <text evidence="6">The sequence shown here is derived from an EMBL/GenBank/DDBJ whole genome shotgun (WGS) entry which is preliminary data.</text>
</comment>
<dbReference type="AlphaFoldDB" id="A0A8J7VVT0"/>
<dbReference type="EMBL" id="JAGQFT010000253">
    <property type="protein sequence ID" value="MBR0564165.1"/>
    <property type="molecule type" value="Genomic_DNA"/>
</dbReference>
<evidence type="ECO:0000313" key="6">
    <source>
        <dbReference type="EMBL" id="MBR0564165.1"/>
    </source>
</evidence>
<dbReference type="EC" id="3.2.2.4" evidence="2"/>
<protein>
    <recommendedName>
        <fullName evidence="3">AMP nucleosidase</fullName>
        <ecNumber evidence="2">3.2.2.4</ecNumber>
    </recommendedName>
    <alternativeName>
        <fullName evidence="3">AMP nucleosidase</fullName>
    </alternativeName>
</protein>
<dbReference type="Pfam" id="PF14793">
    <property type="entry name" value="DUF4478"/>
    <property type="match status" value="1"/>
</dbReference>
<dbReference type="InterPro" id="IPR049788">
    <property type="entry name" value="PpnN"/>
</dbReference>
<proteinExistence type="predicted"/>
<dbReference type="Gene3D" id="3.40.50.450">
    <property type="match status" value="1"/>
</dbReference>
<evidence type="ECO:0000256" key="1">
    <source>
        <dbReference type="ARBA" id="ARBA00000274"/>
    </source>
</evidence>
<accession>A0A8J7VVT0</accession>
<comment type="catalytic activity">
    <reaction evidence="1">
        <text>AMP + H2O = D-ribose 5-phosphate + adenine</text>
        <dbReference type="Rhea" id="RHEA:20129"/>
        <dbReference type="ChEBI" id="CHEBI:15377"/>
        <dbReference type="ChEBI" id="CHEBI:16708"/>
        <dbReference type="ChEBI" id="CHEBI:78346"/>
        <dbReference type="ChEBI" id="CHEBI:456215"/>
        <dbReference type="EC" id="3.2.2.4"/>
    </reaction>
</comment>
<dbReference type="Proteomes" id="UP000675747">
    <property type="component" value="Unassembled WGS sequence"/>
</dbReference>
<dbReference type="PANTHER" id="PTHR43393">
    <property type="entry name" value="CYTOKININ RIBOSIDE 5'-MONOPHOSPHATE PHOSPHORIBOHYDROLASE"/>
    <property type="match status" value="1"/>
</dbReference>
<dbReference type="SUPFAM" id="SSF102405">
    <property type="entry name" value="MCP/YpsA-like"/>
    <property type="match status" value="1"/>
</dbReference>
<evidence type="ECO:0000256" key="2">
    <source>
        <dbReference type="ARBA" id="ARBA00011985"/>
    </source>
</evidence>